<name>A0AAD9N4R7_9ANNE</name>
<evidence type="ECO:0000256" key="1">
    <source>
        <dbReference type="SAM" id="MobiDB-lite"/>
    </source>
</evidence>
<evidence type="ECO:0000313" key="3">
    <source>
        <dbReference type="Proteomes" id="UP001208570"/>
    </source>
</evidence>
<comment type="caution">
    <text evidence="2">The sequence shown here is derived from an EMBL/GenBank/DDBJ whole genome shotgun (WGS) entry which is preliminary data.</text>
</comment>
<accession>A0AAD9N4R7</accession>
<evidence type="ECO:0000313" key="2">
    <source>
        <dbReference type="EMBL" id="KAK2154991.1"/>
    </source>
</evidence>
<organism evidence="2 3">
    <name type="scientific">Paralvinella palmiformis</name>
    <dbReference type="NCBI Taxonomy" id="53620"/>
    <lineage>
        <taxon>Eukaryota</taxon>
        <taxon>Metazoa</taxon>
        <taxon>Spiralia</taxon>
        <taxon>Lophotrochozoa</taxon>
        <taxon>Annelida</taxon>
        <taxon>Polychaeta</taxon>
        <taxon>Sedentaria</taxon>
        <taxon>Canalipalpata</taxon>
        <taxon>Terebellida</taxon>
        <taxon>Terebelliformia</taxon>
        <taxon>Alvinellidae</taxon>
        <taxon>Paralvinella</taxon>
    </lineage>
</organism>
<protein>
    <submittedName>
        <fullName evidence="2">Uncharacterized protein</fullName>
    </submittedName>
</protein>
<dbReference type="AlphaFoldDB" id="A0AAD9N4R7"/>
<feature type="region of interest" description="Disordered" evidence="1">
    <location>
        <begin position="1"/>
        <end position="107"/>
    </location>
</feature>
<dbReference type="EMBL" id="JAODUP010000251">
    <property type="protein sequence ID" value="KAK2154991.1"/>
    <property type="molecule type" value="Genomic_DNA"/>
</dbReference>
<feature type="compositionally biased region" description="Basic and acidic residues" evidence="1">
    <location>
        <begin position="1"/>
        <end position="21"/>
    </location>
</feature>
<reference evidence="2" key="1">
    <citation type="journal article" date="2023" name="Mol. Biol. Evol.">
        <title>Third-Generation Sequencing Reveals the Adaptive Role of the Epigenome in Three Deep-Sea Polychaetes.</title>
        <authorList>
            <person name="Perez M."/>
            <person name="Aroh O."/>
            <person name="Sun Y."/>
            <person name="Lan Y."/>
            <person name="Juniper S.K."/>
            <person name="Young C.R."/>
            <person name="Angers B."/>
            <person name="Qian P.Y."/>
        </authorList>
    </citation>
    <scope>NUCLEOTIDE SEQUENCE</scope>
    <source>
        <strain evidence="2">P08H-3</strain>
    </source>
</reference>
<dbReference type="Proteomes" id="UP001208570">
    <property type="component" value="Unassembled WGS sequence"/>
</dbReference>
<feature type="compositionally biased region" description="Basic and acidic residues" evidence="1">
    <location>
        <begin position="80"/>
        <end position="105"/>
    </location>
</feature>
<proteinExistence type="predicted"/>
<gene>
    <name evidence="2" type="ORF">LSH36_251g00010</name>
</gene>
<sequence length="226" mass="25819">MSDHRHHEPRQRQETAKHPNPETEQLPDDNPGTEQRPDSPVANPESADTGQDGDDDGSDRWRDRSQQNENDVGQADENESPGRDRDLGDESPERRRSVDPEEFDGKSFLSSVSDLHARLQQESYNNIDESFPADQIQDMVDEVTSTMDNFKRYAIHTQQELEKVRGQMKDIKTKIYKRIQGKGYDPKSGSTIPLTAAEKKCHDLGWWSPMPFIIRCSAEVFSVVYS</sequence>
<keyword evidence="3" id="KW-1185">Reference proteome</keyword>